<gene>
    <name evidence="1" type="ORF">LV83_02417</name>
</gene>
<dbReference type="Proteomes" id="UP000249610">
    <property type="component" value="Unassembled WGS sequence"/>
</dbReference>
<reference evidence="1 2" key="1">
    <citation type="submission" date="2018-06" db="EMBL/GenBank/DDBJ databases">
        <title>Genomic Encyclopedia of Archaeal and Bacterial Type Strains, Phase II (KMG-II): from individual species to whole genera.</title>
        <authorList>
            <person name="Goeker M."/>
        </authorList>
    </citation>
    <scope>NUCLEOTIDE SEQUENCE [LARGE SCALE GENOMIC DNA]</scope>
    <source>
        <strain evidence="1 2">DSM 23446</strain>
    </source>
</reference>
<sequence length="46" mass="5274">MPVTISALFYRTEYGRRVTDVALTSKTPKSYNTLIFILAKAEKHKN</sequence>
<dbReference type="EMBL" id="QLLK01000006">
    <property type="protein sequence ID" value="RAI89376.1"/>
    <property type="molecule type" value="Genomic_DNA"/>
</dbReference>
<proteinExistence type="predicted"/>
<evidence type="ECO:0000313" key="2">
    <source>
        <dbReference type="Proteomes" id="UP000249610"/>
    </source>
</evidence>
<keyword evidence="2" id="KW-1185">Reference proteome</keyword>
<dbReference type="AlphaFoldDB" id="A0A327PI31"/>
<evidence type="ECO:0000313" key="1">
    <source>
        <dbReference type="EMBL" id="RAI89376.1"/>
    </source>
</evidence>
<organism evidence="1 2">
    <name type="scientific">Algoriphagus yeomjeoni</name>
    <dbReference type="NCBI Taxonomy" id="291403"/>
    <lineage>
        <taxon>Bacteria</taxon>
        <taxon>Pseudomonadati</taxon>
        <taxon>Bacteroidota</taxon>
        <taxon>Cytophagia</taxon>
        <taxon>Cytophagales</taxon>
        <taxon>Cyclobacteriaceae</taxon>
        <taxon>Algoriphagus</taxon>
    </lineage>
</organism>
<accession>A0A327PI31</accession>
<name>A0A327PI31_9BACT</name>
<protein>
    <submittedName>
        <fullName evidence="1">Uncharacterized protein</fullName>
    </submittedName>
</protein>
<comment type="caution">
    <text evidence="1">The sequence shown here is derived from an EMBL/GenBank/DDBJ whole genome shotgun (WGS) entry which is preliminary data.</text>
</comment>